<evidence type="ECO:0008006" key="4">
    <source>
        <dbReference type="Google" id="ProtNLM"/>
    </source>
</evidence>
<sequence length="474" mass="51581">MSSRNYSTDRDDVEPSSARVAGMIQGSTAPDTRPRREASSDRPSQKADRSSPRKITPPLSDHDPALDECEPKALCPPSGLAGFTIQHPHSFTKLPRSEGRQEQPIVVDLESDGENPPNNDESRRTIGLDVRTGATGRGIMGTSSTPGAKSVPGTPASPGKCAGEERRPMGRRRLRRTDVRVEIPSPPDALREREGRGDRSDPSDLSDNSDFNNSSDCSSSGDDDEAYRENPPQEREGGGDRSDPSDNSDLINSSDCSSGDDDNDDDEAYQESDDDDHVTRRPCKRRKLWTRRSSRSVVTSAACTGDPSPTAVVNDKPGKRNPTTKHDKNPASDSSNVSAVPLDDAVTNRSGDDIPVSGFLSSYVAGSRVCYTITFCHEETGRLLSANANGLSSLGREERPSVATGIRVPFTSEDDALLKELKEGGEPWDEITERFPGRSKATLQVRYSTKLKHRTPPPTRKSKSKSRPRKHGCR</sequence>
<dbReference type="AlphaFoldDB" id="A0A0G2I7J6"/>
<dbReference type="Proteomes" id="UP000034164">
    <property type="component" value="Unassembled WGS sequence"/>
</dbReference>
<evidence type="ECO:0000313" key="2">
    <source>
        <dbReference type="EMBL" id="KKZ66230.1"/>
    </source>
</evidence>
<reference evidence="3" key="1">
    <citation type="journal article" date="2015" name="PLoS Genet.">
        <title>The dynamic genome and transcriptome of the human fungal pathogen Blastomyces and close relative Emmonsia.</title>
        <authorList>
            <person name="Munoz J.F."/>
            <person name="Gauthier G.M."/>
            <person name="Desjardins C.A."/>
            <person name="Gallo J.E."/>
            <person name="Holder J."/>
            <person name="Sullivan T.D."/>
            <person name="Marty A.J."/>
            <person name="Carmen J.C."/>
            <person name="Chen Z."/>
            <person name="Ding L."/>
            <person name="Gujja S."/>
            <person name="Magrini V."/>
            <person name="Misas E."/>
            <person name="Mitreva M."/>
            <person name="Priest M."/>
            <person name="Saif S."/>
            <person name="Whiston E.A."/>
            <person name="Young S."/>
            <person name="Zeng Q."/>
            <person name="Goldman W.E."/>
            <person name="Mardis E.R."/>
            <person name="Taylor J.W."/>
            <person name="McEwen J.G."/>
            <person name="Clay O.K."/>
            <person name="Klein B.S."/>
            <person name="Cuomo C.A."/>
        </authorList>
    </citation>
    <scope>NUCLEOTIDE SEQUENCE [LARGE SCALE GENOMIC DNA]</scope>
    <source>
        <strain evidence="3">UAMH 3008</strain>
    </source>
</reference>
<evidence type="ECO:0000256" key="1">
    <source>
        <dbReference type="SAM" id="MobiDB-lite"/>
    </source>
</evidence>
<dbReference type="OrthoDB" id="4188719at2759"/>
<feature type="compositionally biased region" description="Low complexity" evidence="1">
    <location>
        <begin position="203"/>
        <end position="220"/>
    </location>
</feature>
<dbReference type="SUPFAM" id="SSF46689">
    <property type="entry name" value="Homeodomain-like"/>
    <property type="match status" value="1"/>
</dbReference>
<feature type="compositionally biased region" description="Basic and acidic residues" evidence="1">
    <location>
        <begin position="227"/>
        <end position="244"/>
    </location>
</feature>
<gene>
    <name evidence="2" type="ORF">EMCG_08047</name>
</gene>
<protein>
    <recommendedName>
        <fullName evidence="4">Myb-like domain-containing protein</fullName>
    </recommendedName>
</protein>
<comment type="caution">
    <text evidence="2">The sequence shown here is derived from an EMBL/GenBank/DDBJ whole genome shotgun (WGS) entry which is preliminary data.</text>
</comment>
<name>A0A0G2I7J6_9EURO</name>
<feature type="compositionally biased region" description="Acidic residues" evidence="1">
    <location>
        <begin position="258"/>
        <end position="276"/>
    </location>
</feature>
<organism evidence="2 3">
    <name type="scientific">[Emmonsia] crescens</name>
    <dbReference type="NCBI Taxonomy" id="73230"/>
    <lineage>
        <taxon>Eukaryota</taxon>
        <taxon>Fungi</taxon>
        <taxon>Dikarya</taxon>
        <taxon>Ascomycota</taxon>
        <taxon>Pezizomycotina</taxon>
        <taxon>Eurotiomycetes</taxon>
        <taxon>Eurotiomycetidae</taxon>
        <taxon>Onygenales</taxon>
        <taxon>Ajellomycetaceae</taxon>
        <taxon>Emergomyces</taxon>
    </lineage>
</organism>
<dbReference type="VEuPathDB" id="FungiDB:EMCG_08047"/>
<feature type="region of interest" description="Disordered" evidence="1">
    <location>
        <begin position="1"/>
        <end position="346"/>
    </location>
</feature>
<proteinExistence type="predicted"/>
<dbReference type="Gene3D" id="1.10.10.60">
    <property type="entry name" value="Homeodomain-like"/>
    <property type="match status" value="1"/>
</dbReference>
<dbReference type="CDD" id="cd00167">
    <property type="entry name" value="SANT"/>
    <property type="match status" value="1"/>
</dbReference>
<feature type="compositionally biased region" description="Basic and acidic residues" evidence="1">
    <location>
        <begin position="32"/>
        <end position="51"/>
    </location>
</feature>
<dbReference type="InterPro" id="IPR009057">
    <property type="entry name" value="Homeodomain-like_sf"/>
</dbReference>
<accession>A0A0G2I7J6</accession>
<feature type="compositionally biased region" description="Basic and acidic residues" evidence="1">
    <location>
        <begin position="189"/>
        <end position="202"/>
    </location>
</feature>
<evidence type="ECO:0000313" key="3">
    <source>
        <dbReference type="Proteomes" id="UP000034164"/>
    </source>
</evidence>
<feature type="compositionally biased region" description="Basic residues" evidence="1">
    <location>
        <begin position="449"/>
        <end position="474"/>
    </location>
</feature>
<feature type="region of interest" description="Disordered" evidence="1">
    <location>
        <begin position="442"/>
        <end position="474"/>
    </location>
</feature>
<dbReference type="EMBL" id="LCZI01000504">
    <property type="protein sequence ID" value="KKZ66230.1"/>
    <property type="molecule type" value="Genomic_DNA"/>
</dbReference>
<feature type="compositionally biased region" description="Basic residues" evidence="1">
    <location>
        <begin position="280"/>
        <end position="294"/>
    </location>
</feature>
<feature type="compositionally biased region" description="Basic and acidic residues" evidence="1">
    <location>
        <begin position="60"/>
        <end position="71"/>
    </location>
</feature>
<dbReference type="InterPro" id="IPR001005">
    <property type="entry name" value="SANT/Myb"/>
</dbReference>